<dbReference type="OrthoDB" id="9792392at2"/>
<keyword evidence="2" id="KW-1185">Reference proteome</keyword>
<dbReference type="AlphaFoldDB" id="A0A087M611"/>
<dbReference type="RefSeq" id="WP_035079949.1">
    <property type="nucleotide sequence ID" value="NZ_JQGC01000003.1"/>
</dbReference>
<dbReference type="Proteomes" id="UP000028981">
    <property type="component" value="Unassembled WGS sequence"/>
</dbReference>
<reference evidence="1 2" key="1">
    <citation type="submission" date="2014-08" db="EMBL/GenBank/DDBJ databases">
        <authorList>
            <person name="Hassan Y.I."/>
            <person name="Lepp D."/>
            <person name="Zhou T."/>
        </authorList>
    </citation>
    <scope>NUCLEOTIDE SEQUENCE [LARGE SCALE GENOMIC DNA]</scope>
    <source>
        <strain evidence="1 2">IFO13584</strain>
    </source>
</reference>
<dbReference type="SUPFAM" id="SSF54909">
    <property type="entry name" value="Dimeric alpha+beta barrel"/>
    <property type="match status" value="1"/>
</dbReference>
<evidence type="ECO:0000313" key="2">
    <source>
        <dbReference type="Proteomes" id="UP000028981"/>
    </source>
</evidence>
<dbReference type="STRING" id="46914.JP75_05020"/>
<dbReference type="InterPro" id="IPR011008">
    <property type="entry name" value="Dimeric_a/b-barrel"/>
</dbReference>
<dbReference type="InterPro" id="IPR009874">
    <property type="entry name" value="DUF1428"/>
</dbReference>
<comment type="caution">
    <text evidence="1">The sequence shown here is derived from an EMBL/GenBank/DDBJ whole genome shotgun (WGS) entry which is preliminary data.</text>
</comment>
<evidence type="ECO:0000313" key="1">
    <source>
        <dbReference type="EMBL" id="KFL32314.1"/>
    </source>
</evidence>
<dbReference type="Gene3D" id="3.30.70.100">
    <property type="match status" value="1"/>
</dbReference>
<organism evidence="1 2">
    <name type="scientific">Devosia riboflavina</name>
    <dbReference type="NCBI Taxonomy" id="46914"/>
    <lineage>
        <taxon>Bacteria</taxon>
        <taxon>Pseudomonadati</taxon>
        <taxon>Pseudomonadota</taxon>
        <taxon>Alphaproteobacteria</taxon>
        <taxon>Hyphomicrobiales</taxon>
        <taxon>Devosiaceae</taxon>
        <taxon>Devosia</taxon>
    </lineage>
</organism>
<dbReference type="PIRSF" id="PIRSF007028">
    <property type="entry name" value="UCP007028"/>
    <property type="match status" value="1"/>
</dbReference>
<gene>
    <name evidence="1" type="ORF">JP75_05020</name>
</gene>
<protein>
    <submittedName>
        <fullName evidence="1">RNA signal recognition particle 4.5S RNA</fullName>
    </submittedName>
</protein>
<name>A0A087M611_9HYPH</name>
<dbReference type="Pfam" id="PF07237">
    <property type="entry name" value="DUF1428"/>
    <property type="match status" value="1"/>
</dbReference>
<dbReference type="EMBL" id="JQGC01000003">
    <property type="protein sequence ID" value="KFL32314.1"/>
    <property type="molecule type" value="Genomic_DNA"/>
</dbReference>
<sequence>MTYIDGFVAAVPKANKEQYITHARGVAELARQWGATRTVENWGDDVPAGKVTDFQRAVQAKEDEVIVFSWIEYPDKATRDVVMKRMMEDPAMKSVPDMPFDGQRMIFGGFSNLFVV</sequence>
<proteinExistence type="predicted"/>
<accession>A0A087M611</accession>